<evidence type="ECO:0000313" key="2">
    <source>
        <dbReference type="Proteomes" id="UP000655225"/>
    </source>
</evidence>
<gene>
    <name evidence="1" type="ORF">HHK36_012208</name>
</gene>
<protein>
    <submittedName>
        <fullName evidence="1">Uncharacterized protein</fullName>
    </submittedName>
</protein>
<comment type="caution">
    <text evidence="1">The sequence shown here is derived from an EMBL/GenBank/DDBJ whole genome shotgun (WGS) entry which is preliminary data.</text>
</comment>
<organism evidence="1 2">
    <name type="scientific">Tetracentron sinense</name>
    <name type="common">Spur-leaf</name>
    <dbReference type="NCBI Taxonomy" id="13715"/>
    <lineage>
        <taxon>Eukaryota</taxon>
        <taxon>Viridiplantae</taxon>
        <taxon>Streptophyta</taxon>
        <taxon>Embryophyta</taxon>
        <taxon>Tracheophyta</taxon>
        <taxon>Spermatophyta</taxon>
        <taxon>Magnoliopsida</taxon>
        <taxon>Trochodendrales</taxon>
        <taxon>Trochodendraceae</taxon>
        <taxon>Tetracentron</taxon>
    </lineage>
</organism>
<accession>A0A834Z8R4</accession>
<name>A0A834Z8R4_TETSI</name>
<reference evidence="1 2" key="1">
    <citation type="submission" date="2020-04" db="EMBL/GenBank/DDBJ databases">
        <title>Plant Genome Project.</title>
        <authorList>
            <person name="Zhang R.-G."/>
        </authorList>
    </citation>
    <scope>NUCLEOTIDE SEQUENCE [LARGE SCALE GENOMIC DNA]</scope>
    <source>
        <strain evidence="1">YNK0</strain>
        <tissue evidence="1">Leaf</tissue>
    </source>
</reference>
<sequence>MGERKALKEESKTEVSSRLPFYSEATIMDGFMASTTMFSTSSIGIFDGNGVFMGLQFGMRSFSLMVACLP</sequence>
<keyword evidence="2" id="KW-1185">Reference proteome</keyword>
<proteinExistence type="predicted"/>
<evidence type="ECO:0000313" key="1">
    <source>
        <dbReference type="EMBL" id="KAF8401275.1"/>
    </source>
</evidence>
<dbReference type="AlphaFoldDB" id="A0A834Z8R4"/>
<dbReference type="EMBL" id="JABCRI010000008">
    <property type="protein sequence ID" value="KAF8401275.1"/>
    <property type="molecule type" value="Genomic_DNA"/>
</dbReference>
<dbReference type="Proteomes" id="UP000655225">
    <property type="component" value="Unassembled WGS sequence"/>
</dbReference>